<dbReference type="InterPro" id="IPR039422">
    <property type="entry name" value="MarR/SlyA-like"/>
</dbReference>
<feature type="domain" description="HTH marR-type" evidence="1">
    <location>
        <begin position="7"/>
        <end position="134"/>
    </location>
</feature>
<reference evidence="2" key="2">
    <citation type="submission" date="2021-04" db="EMBL/GenBank/DDBJ databases">
        <authorList>
            <person name="Gilroy R."/>
        </authorList>
    </citation>
    <scope>NUCLEOTIDE SEQUENCE</scope>
    <source>
        <strain evidence="2">CHK188-5543</strain>
    </source>
</reference>
<evidence type="ECO:0000313" key="3">
    <source>
        <dbReference type="Proteomes" id="UP000886800"/>
    </source>
</evidence>
<dbReference type="PROSITE" id="PS50995">
    <property type="entry name" value="HTH_MARR_2"/>
    <property type="match status" value="1"/>
</dbReference>
<reference evidence="2" key="1">
    <citation type="journal article" date="2021" name="PeerJ">
        <title>Extensive microbial diversity within the chicken gut microbiome revealed by metagenomics and culture.</title>
        <authorList>
            <person name="Gilroy R."/>
            <person name="Ravi A."/>
            <person name="Getino M."/>
            <person name="Pursley I."/>
            <person name="Horton D.L."/>
            <person name="Alikhan N.F."/>
            <person name="Baker D."/>
            <person name="Gharbi K."/>
            <person name="Hall N."/>
            <person name="Watson M."/>
            <person name="Adriaenssens E.M."/>
            <person name="Foster-Nyarko E."/>
            <person name="Jarju S."/>
            <person name="Secka A."/>
            <person name="Antonio M."/>
            <person name="Oren A."/>
            <person name="Chaudhuri R.R."/>
            <person name="La Ragione R."/>
            <person name="Hildebrand F."/>
            <person name="Pallen M.J."/>
        </authorList>
    </citation>
    <scope>NUCLEOTIDE SEQUENCE</scope>
    <source>
        <strain evidence="2">CHK188-5543</strain>
    </source>
</reference>
<dbReference type="SMART" id="SM00347">
    <property type="entry name" value="HTH_MARR"/>
    <property type="match status" value="1"/>
</dbReference>
<dbReference type="PANTHER" id="PTHR33164">
    <property type="entry name" value="TRANSCRIPTIONAL REGULATOR, MARR FAMILY"/>
    <property type="match status" value="1"/>
</dbReference>
<dbReference type="Proteomes" id="UP000886800">
    <property type="component" value="Unassembled WGS sequence"/>
</dbReference>
<proteinExistence type="predicted"/>
<dbReference type="InterPro" id="IPR036388">
    <property type="entry name" value="WH-like_DNA-bd_sf"/>
</dbReference>
<dbReference type="GO" id="GO:0006950">
    <property type="term" value="P:response to stress"/>
    <property type="evidence" value="ECO:0007669"/>
    <property type="project" value="TreeGrafter"/>
</dbReference>
<dbReference type="EMBL" id="DXES01000183">
    <property type="protein sequence ID" value="HIX66319.1"/>
    <property type="molecule type" value="Genomic_DNA"/>
</dbReference>
<evidence type="ECO:0000313" key="2">
    <source>
        <dbReference type="EMBL" id="HIX66319.1"/>
    </source>
</evidence>
<evidence type="ECO:0000259" key="1">
    <source>
        <dbReference type="PROSITE" id="PS50995"/>
    </source>
</evidence>
<dbReference type="SUPFAM" id="SSF46785">
    <property type="entry name" value="Winged helix' DNA-binding domain"/>
    <property type="match status" value="1"/>
</dbReference>
<name>A0A9D1WSH1_9FIRM</name>
<dbReference type="InterPro" id="IPR036390">
    <property type="entry name" value="WH_DNA-bd_sf"/>
</dbReference>
<dbReference type="Gene3D" id="1.10.10.10">
    <property type="entry name" value="Winged helix-like DNA-binding domain superfamily/Winged helix DNA-binding domain"/>
    <property type="match status" value="1"/>
</dbReference>
<dbReference type="InterPro" id="IPR000835">
    <property type="entry name" value="HTH_MarR-typ"/>
</dbReference>
<dbReference type="PANTHER" id="PTHR33164:SF43">
    <property type="entry name" value="HTH-TYPE TRANSCRIPTIONAL REPRESSOR YETL"/>
    <property type="match status" value="1"/>
</dbReference>
<gene>
    <name evidence="2" type="ORF">H9736_08740</name>
</gene>
<comment type="caution">
    <text evidence="2">The sequence shown here is derived from an EMBL/GenBank/DDBJ whole genome shotgun (WGS) entry which is preliminary data.</text>
</comment>
<accession>A0A9D1WSH1</accession>
<dbReference type="Pfam" id="PF12802">
    <property type="entry name" value="MarR_2"/>
    <property type="match status" value="1"/>
</dbReference>
<sequence length="159" mass="17758">MTLEEFNGQLWPLLRQINDSINALLRPVCDRQGLTPIQLRALLAIRQQPCTVGELGRSICMADTNVSALCKRLERRGLLRRVRGGRDERVVHLELTGAGLLLAQELDGQIAQRLRPVWEARRRDLPRILQDLDSLSGQLQAAVSLAAGSPLPQEKEQTP</sequence>
<dbReference type="AlphaFoldDB" id="A0A9D1WSH1"/>
<organism evidence="2 3">
    <name type="scientific">Candidatus Anaerotruncus excrementipullorum</name>
    <dbReference type="NCBI Taxonomy" id="2838465"/>
    <lineage>
        <taxon>Bacteria</taxon>
        <taxon>Bacillati</taxon>
        <taxon>Bacillota</taxon>
        <taxon>Clostridia</taxon>
        <taxon>Eubacteriales</taxon>
        <taxon>Oscillospiraceae</taxon>
        <taxon>Anaerotruncus</taxon>
    </lineage>
</organism>
<protein>
    <submittedName>
        <fullName evidence="2">MarR family winged helix-turn-helix transcriptional regulator</fullName>
    </submittedName>
</protein>
<dbReference type="GO" id="GO:0003700">
    <property type="term" value="F:DNA-binding transcription factor activity"/>
    <property type="evidence" value="ECO:0007669"/>
    <property type="project" value="InterPro"/>
</dbReference>